<dbReference type="PANTHER" id="PTHR38839:SF4">
    <property type="entry name" value="TRANSCRIPTIONAL REGULATOR WHIB"/>
    <property type="match status" value="1"/>
</dbReference>
<evidence type="ECO:0000256" key="11">
    <source>
        <dbReference type="HAMAP-Rule" id="MF_01479"/>
    </source>
</evidence>
<comment type="PTM">
    <text evidence="11">The Fe-S cluster can be nitrosylated by nitric oxide (NO).</text>
</comment>
<name>A0ABQ1P7K3_9MICC</name>
<proteinExistence type="inferred from homology"/>
<comment type="caution">
    <text evidence="14">The sequence shown here is derived from an EMBL/GenBank/DDBJ whole genome shotgun (WGS) entry which is preliminary data.</text>
</comment>
<evidence type="ECO:0000256" key="2">
    <source>
        <dbReference type="ARBA" id="ARBA00006597"/>
    </source>
</evidence>
<dbReference type="RefSeq" id="WP_188668200.1">
    <property type="nucleotide sequence ID" value="NZ_BMJI01000011.1"/>
</dbReference>
<dbReference type="EMBL" id="BMJI01000011">
    <property type="protein sequence ID" value="GGC92690.1"/>
    <property type="molecule type" value="Genomic_DNA"/>
</dbReference>
<keyword evidence="10 11" id="KW-0804">Transcription</keyword>
<dbReference type="PANTHER" id="PTHR38839">
    <property type="entry name" value="TRANSCRIPTIONAL REGULATOR WHID-RELATED"/>
    <property type="match status" value="1"/>
</dbReference>
<gene>
    <name evidence="11" type="primary">whiB</name>
    <name evidence="14" type="ORF">GCM10011512_19710</name>
</gene>
<comment type="subcellular location">
    <subcellularLocation>
        <location evidence="1 11">Cytoplasm</location>
    </subcellularLocation>
</comment>
<protein>
    <recommendedName>
        <fullName evidence="11">Transcriptional regulator WhiB</fullName>
    </recommendedName>
</protein>
<dbReference type="PROSITE" id="PS51674">
    <property type="entry name" value="4FE4S_WBL"/>
    <property type="match status" value="1"/>
</dbReference>
<keyword evidence="6 11" id="KW-0411">Iron-sulfur</keyword>
<keyword evidence="4 11" id="KW-0479">Metal-binding</keyword>
<dbReference type="Proteomes" id="UP000597761">
    <property type="component" value="Unassembled WGS sequence"/>
</dbReference>
<organism evidence="14 15">
    <name type="scientific">Tersicoccus solisilvae</name>
    <dbReference type="NCBI Taxonomy" id="1882339"/>
    <lineage>
        <taxon>Bacteria</taxon>
        <taxon>Bacillati</taxon>
        <taxon>Actinomycetota</taxon>
        <taxon>Actinomycetes</taxon>
        <taxon>Micrococcales</taxon>
        <taxon>Micrococcaceae</taxon>
        <taxon>Tersicoccus</taxon>
    </lineage>
</organism>
<comment type="PTM">
    <text evidence="11">Upon Fe-S cluster removal intramolecular disulfide bonds are formed.</text>
</comment>
<evidence type="ECO:0000313" key="15">
    <source>
        <dbReference type="Proteomes" id="UP000597761"/>
    </source>
</evidence>
<accession>A0ABQ1P7K3</accession>
<evidence type="ECO:0000256" key="8">
    <source>
        <dbReference type="ARBA" id="ARBA00023125"/>
    </source>
</evidence>
<keyword evidence="8 11" id="KW-0238">DNA-binding</keyword>
<feature type="compositionally biased region" description="Basic and acidic residues" evidence="12">
    <location>
        <begin position="37"/>
        <end position="47"/>
    </location>
</feature>
<evidence type="ECO:0000256" key="10">
    <source>
        <dbReference type="ARBA" id="ARBA00023163"/>
    </source>
</evidence>
<evidence type="ECO:0000256" key="12">
    <source>
        <dbReference type="SAM" id="MobiDB-lite"/>
    </source>
</evidence>
<evidence type="ECO:0000256" key="7">
    <source>
        <dbReference type="ARBA" id="ARBA00023015"/>
    </source>
</evidence>
<evidence type="ECO:0000256" key="4">
    <source>
        <dbReference type="ARBA" id="ARBA00022723"/>
    </source>
</evidence>
<comment type="cofactor">
    <cofactor evidence="11">
        <name>[4Fe-4S] cluster</name>
        <dbReference type="ChEBI" id="CHEBI:49883"/>
    </cofactor>
    <text evidence="11">Binds 1 [4Fe-4S] cluster per subunit. Following nitrosylation of the [4Fe-4S] cluster binds 1 [4Fe-8(NO)] cluster per subunit.</text>
</comment>
<feature type="binding site" evidence="11">
    <location>
        <position position="144"/>
    </location>
    <ligand>
        <name>[4Fe-4S] cluster</name>
        <dbReference type="ChEBI" id="CHEBI:49883"/>
    </ligand>
</feature>
<dbReference type="Pfam" id="PF02467">
    <property type="entry name" value="Whib"/>
    <property type="match status" value="1"/>
</dbReference>
<dbReference type="InterPro" id="IPR034768">
    <property type="entry name" value="4FE4S_WBL"/>
</dbReference>
<feature type="binding site" evidence="11">
    <location>
        <position position="153"/>
    </location>
    <ligand>
        <name>[4Fe-4S] cluster</name>
        <dbReference type="ChEBI" id="CHEBI:49883"/>
    </ligand>
</feature>
<dbReference type="HAMAP" id="MF_01479">
    <property type="entry name" value="WhiB"/>
    <property type="match status" value="1"/>
</dbReference>
<keyword evidence="5 11" id="KW-0408">Iron</keyword>
<feature type="region of interest" description="Disordered" evidence="12">
    <location>
        <begin position="1"/>
        <end position="47"/>
    </location>
</feature>
<sequence length="183" mass="19909">MGAAEQAQERYLAADTASRHGARAVPDDWYVDPADPDASRRYREHTQRSLEDAATAFLAEHEAFEESGVTALAGAPTAAPTHAAQPAHDLQISPAIWLGLPGTSPDPADDGELSWQADALCAQTDPEAFFPEKGGSTRDAKKVCGACTVRSQCLQYALENDERFGIWGGMSERERRRLRRRAV</sequence>
<evidence type="ECO:0000256" key="9">
    <source>
        <dbReference type="ARBA" id="ARBA00023157"/>
    </source>
</evidence>
<evidence type="ECO:0000256" key="3">
    <source>
        <dbReference type="ARBA" id="ARBA00022485"/>
    </source>
</evidence>
<evidence type="ECO:0000256" key="1">
    <source>
        <dbReference type="ARBA" id="ARBA00004496"/>
    </source>
</evidence>
<keyword evidence="9 11" id="KW-1015">Disulfide bond</keyword>
<feature type="domain" description="4Fe-4S Wbl-type" evidence="13">
    <location>
        <begin position="120"/>
        <end position="177"/>
    </location>
</feature>
<keyword evidence="15" id="KW-1185">Reference proteome</keyword>
<comment type="function">
    <text evidence="11">Acts as a transcriptional regulator. Probably redox-responsive. The apo- but not holo-form probably binds DNA.</text>
</comment>
<evidence type="ECO:0000256" key="5">
    <source>
        <dbReference type="ARBA" id="ARBA00023004"/>
    </source>
</evidence>
<feature type="binding site" evidence="11">
    <location>
        <position position="121"/>
    </location>
    <ligand>
        <name>[4Fe-4S] cluster</name>
        <dbReference type="ChEBI" id="CHEBI:49883"/>
    </ligand>
</feature>
<evidence type="ECO:0000259" key="13">
    <source>
        <dbReference type="PROSITE" id="PS51674"/>
    </source>
</evidence>
<evidence type="ECO:0000256" key="6">
    <source>
        <dbReference type="ARBA" id="ARBA00023014"/>
    </source>
</evidence>
<comment type="similarity">
    <text evidence="2 11">Belongs to the WhiB family.</text>
</comment>
<dbReference type="InterPro" id="IPR003482">
    <property type="entry name" value="Whib"/>
</dbReference>
<keyword evidence="7 11" id="KW-0805">Transcription regulation</keyword>
<reference evidence="15" key="1">
    <citation type="journal article" date="2019" name="Int. J. Syst. Evol. Microbiol.">
        <title>The Global Catalogue of Microorganisms (GCM) 10K type strain sequencing project: providing services to taxonomists for standard genome sequencing and annotation.</title>
        <authorList>
            <consortium name="The Broad Institute Genomics Platform"/>
            <consortium name="The Broad Institute Genome Sequencing Center for Infectious Disease"/>
            <person name="Wu L."/>
            <person name="Ma J."/>
        </authorList>
    </citation>
    <scope>NUCLEOTIDE SEQUENCE [LARGE SCALE GENOMIC DNA]</scope>
    <source>
        <strain evidence="15">CGMCC 1.15480</strain>
    </source>
</reference>
<evidence type="ECO:0000313" key="14">
    <source>
        <dbReference type="EMBL" id="GGC92690.1"/>
    </source>
</evidence>
<keyword evidence="3 11" id="KW-0004">4Fe-4S</keyword>
<keyword evidence="11" id="KW-0963">Cytoplasm</keyword>
<feature type="binding site" evidence="11">
    <location>
        <position position="147"/>
    </location>
    <ligand>
        <name>[4Fe-4S] cluster</name>
        <dbReference type="ChEBI" id="CHEBI:49883"/>
    </ligand>
</feature>